<evidence type="ECO:0000313" key="2">
    <source>
        <dbReference type="EMBL" id="TWF54973.1"/>
    </source>
</evidence>
<proteinExistence type="predicted"/>
<evidence type="ECO:0000313" key="3">
    <source>
        <dbReference type="Proteomes" id="UP000320653"/>
    </source>
</evidence>
<keyword evidence="3" id="KW-1185">Reference proteome</keyword>
<dbReference type="AlphaFoldDB" id="A0A561QXA7"/>
<reference evidence="2 3" key="1">
    <citation type="submission" date="2019-06" db="EMBL/GenBank/DDBJ databases">
        <title>Sorghum-associated microbial communities from plants grown in Nebraska, USA.</title>
        <authorList>
            <person name="Schachtman D."/>
        </authorList>
    </citation>
    <scope>NUCLEOTIDE SEQUENCE [LARGE SCALE GENOMIC DNA]</scope>
    <source>
        <strain evidence="2 3">1225</strain>
    </source>
</reference>
<evidence type="ECO:0000256" key="1">
    <source>
        <dbReference type="SAM" id="MobiDB-lite"/>
    </source>
</evidence>
<protein>
    <submittedName>
        <fullName evidence="2">Uncharacterized protein</fullName>
    </submittedName>
</protein>
<feature type="region of interest" description="Disordered" evidence="1">
    <location>
        <begin position="45"/>
        <end position="71"/>
    </location>
</feature>
<dbReference type="Proteomes" id="UP000320653">
    <property type="component" value="Unassembled WGS sequence"/>
</dbReference>
<dbReference type="RefSeq" id="WP_145637784.1">
    <property type="nucleotide sequence ID" value="NZ_VIWP01000003.1"/>
</dbReference>
<organism evidence="2 3">
    <name type="scientific">Neorhizobium alkalisoli</name>
    <dbReference type="NCBI Taxonomy" id="528178"/>
    <lineage>
        <taxon>Bacteria</taxon>
        <taxon>Pseudomonadati</taxon>
        <taxon>Pseudomonadota</taxon>
        <taxon>Alphaproteobacteria</taxon>
        <taxon>Hyphomicrobiales</taxon>
        <taxon>Rhizobiaceae</taxon>
        <taxon>Rhizobium/Agrobacterium group</taxon>
        <taxon>Neorhizobium</taxon>
    </lineage>
</organism>
<gene>
    <name evidence="2" type="ORF">FHW37_103844</name>
</gene>
<comment type="caution">
    <text evidence="2">The sequence shown here is derived from an EMBL/GenBank/DDBJ whole genome shotgun (WGS) entry which is preliminary data.</text>
</comment>
<dbReference type="EMBL" id="VIWP01000003">
    <property type="protein sequence ID" value="TWF54973.1"/>
    <property type="molecule type" value="Genomic_DNA"/>
</dbReference>
<accession>A0A561QXA7</accession>
<sequence>MSDDVKLDRKDGDEIATIQAMTTLSEIANQLRELAGVLSDLSKQPLTHPVAQGDDQDTDHPQSDQTVPTLH</sequence>
<name>A0A561QXA7_9HYPH</name>